<gene>
    <name evidence="5" type="ORF">BU112_02710</name>
</gene>
<dbReference type="PANTHER" id="PTHR34384">
    <property type="entry name" value="L-2,3-DIAMINOPROPANOATE--CITRATE LIGASE"/>
    <property type="match status" value="1"/>
</dbReference>
<accession>A0A418II57</accession>
<comment type="caution">
    <text evidence="5">The sequence shown here is derived from an EMBL/GenBank/DDBJ whole genome shotgun (WGS) entry which is preliminary data.</text>
</comment>
<reference evidence="5 6" key="1">
    <citation type="journal article" date="2016" name="Front. Microbiol.">
        <title>Comprehensive Phylogenetic Analysis of Bovine Non-aureus Staphylococci Species Based on Whole-Genome Sequencing.</title>
        <authorList>
            <person name="Naushad S."/>
            <person name="Barkema H.W."/>
            <person name="Luby C."/>
            <person name="Condas L.A."/>
            <person name="Nobrega D.B."/>
            <person name="Carson D.A."/>
            <person name="De Buck J."/>
        </authorList>
    </citation>
    <scope>NUCLEOTIDE SEQUENCE [LARGE SCALE GENOMIC DNA]</scope>
    <source>
        <strain evidence="5 6">SNUC 4554</strain>
    </source>
</reference>
<comment type="pathway">
    <text evidence="1">Siderophore biosynthesis.</text>
</comment>
<proteinExistence type="inferred from homology"/>
<dbReference type="EMBL" id="QXUF01000011">
    <property type="protein sequence ID" value="RIN02434.1"/>
    <property type="molecule type" value="Genomic_DNA"/>
</dbReference>
<evidence type="ECO:0000256" key="2">
    <source>
        <dbReference type="ARBA" id="ARBA00007832"/>
    </source>
</evidence>
<feature type="domain" description="Aerobactin siderophore biosynthesis IucA/IucC-like C-terminal" evidence="4">
    <location>
        <begin position="413"/>
        <end position="569"/>
    </location>
</feature>
<dbReference type="Pfam" id="PF06276">
    <property type="entry name" value="FhuF"/>
    <property type="match status" value="1"/>
</dbReference>
<dbReference type="Gene3D" id="1.10.510.40">
    <property type="match status" value="1"/>
</dbReference>
<dbReference type="OrthoDB" id="495728at2"/>
<organism evidence="5 6">
    <name type="scientific">Staphylococcus shinii</name>
    <dbReference type="NCBI Taxonomy" id="2912228"/>
    <lineage>
        <taxon>Bacteria</taxon>
        <taxon>Bacillati</taxon>
        <taxon>Bacillota</taxon>
        <taxon>Bacilli</taxon>
        <taxon>Bacillales</taxon>
        <taxon>Staphylococcaceae</taxon>
        <taxon>Staphylococcus</taxon>
    </lineage>
</organism>
<name>A0A418II57_9STAP</name>
<dbReference type="GO" id="GO:0016881">
    <property type="term" value="F:acid-amino acid ligase activity"/>
    <property type="evidence" value="ECO:0007669"/>
    <property type="project" value="UniProtKB-ARBA"/>
</dbReference>
<evidence type="ECO:0000259" key="3">
    <source>
        <dbReference type="Pfam" id="PF04183"/>
    </source>
</evidence>
<keyword evidence="6" id="KW-1185">Reference proteome</keyword>
<dbReference type="AlphaFoldDB" id="A0A418II57"/>
<dbReference type="GO" id="GO:0019290">
    <property type="term" value="P:siderophore biosynthetic process"/>
    <property type="evidence" value="ECO:0007669"/>
    <property type="project" value="InterPro"/>
</dbReference>
<dbReference type="InterPro" id="IPR007310">
    <property type="entry name" value="Aerobactin_biosyn_IucA/IucC_N"/>
</dbReference>
<evidence type="ECO:0000313" key="6">
    <source>
        <dbReference type="Proteomes" id="UP000286317"/>
    </source>
</evidence>
<dbReference type="Proteomes" id="UP000286317">
    <property type="component" value="Unassembled WGS sequence"/>
</dbReference>
<dbReference type="InterPro" id="IPR022770">
    <property type="entry name" value="IucA/IucC-like_C"/>
</dbReference>
<dbReference type="InterPro" id="IPR037455">
    <property type="entry name" value="LucA/IucC-like"/>
</dbReference>
<dbReference type="RefSeq" id="WP_119584778.1">
    <property type="nucleotide sequence ID" value="NZ_JBOIMP010000004.1"/>
</dbReference>
<sequence>MMHETWQLADRNVQYRIFNAIIKEEIFPQGMLFNEYDHCVEIQYQGQVLQLNKIRKSAMERYEFYGVISYIKGKVQVTIQTLEQLLEVLESHFNMPISQRLTDELFSSREGFALTYEHFKHRKSLIHATLKFSKMPETINFFSWLQHMVGSKQINDLNYSESLVIEGHPTHPLSKTKLPLTPDEVRQYAPEFEKIIPLKIMLIHKEDCIITSMEDDANYMVDEVIPEYRYKLKGFLAPHDLELKDYSVVFVHPWQYENVIAYKFADWILEKRLLPTPFEVESKATLSFRTMQLIHKPFHIKLPVNVQATSAVRTVSSVTTVDGPKLSYELQDMLAIYPQLQVAMEPFGIHAKTEPDDARHLACIVRHQPYISDNGTTLVTASLVNKNPVDNQVTVDSYINWVNDGLTVDAIKQFILHYSKALIDPLIAYIQDYGIALEAHMQNTIVNLGPNYQMKFIVRDLGGSRIDLTTLKHKIPNIDVTNTSLIAENIEAVIAKFQHAVIQNQIAELIHHFSQYEYVEESELFELVGEVVEHAIDLNKPHANKLKEVLFGATITVKALLRMRMESKVKQYVTIDLRNPIYKEV</sequence>
<evidence type="ECO:0000259" key="4">
    <source>
        <dbReference type="Pfam" id="PF06276"/>
    </source>
</evidence>
<feature type="domain" description="Aerobactin siderophore biosynthesis IucA/IucC N-terminal" evidence="3">
    <location>
        <begin position="159"/>
        <end position="384"/>
    </location>
</feature>
<evidence type="ECO:0000313" key="5">
    <source>
        <dbReference type="EMBL" id="RIN02434.1"/>
    </source>
</evidence>
<dbReference type="PANTHER" id="PTHR34384:SF6">
    <property type="entry name" value="STAPHYLOFERRIN B SYNTHASE"/>
    <property type="match status" value="1"/>
</dbReference>
<dbReference type="Pfam" id="PF04183">
    <property type="entry name" value="IucA_IucC"/>
    <property type="match status" value="1"/>
</dbReference>
<evidence type="ECO:0000256" key="1">
    <source>
        <dbReference type="ARBA" id="ARBA00004924"/>
    </source>
</evidence>
<protein>
    <submittedName>
        <fullName evidence="5">Siderophore synthetase</fullName>
    </submittedName>
</protein>
<comment type="similarity">
    <text evidence="2">Belongs to the IucA/IucC family.</text>
</comment>